<comment type="similarity">
    <text evidence="1">Belongs to the leucine-binding protein family.</text>
</comment>
<gene>
    <name evidence="5" type="ORF">ACFO0B_19235</name>
</gene>
<evidence type="ECO:0000256" key="3">
    <source>
        <dbReference type="SAM" id="SignalP"/>
    </source>
</evidence>
<evidence type="ECO:0000313" key="6">
    <source>
        <dbReference type="Proteomes" id="UP001595696"/>
    </source>
</evidence>
<keyword evidence="6" id="KW-1185">Reference proteome</keyword>
<dbReference type="RefSeq" id="WP_378613901.1">
    <property type="nucleotide sequence ID" value="NZ_JBHSAX010000016.1"/>
</dbReference>
<feature type="signal peptide" evidence="3">
    <location>
        <begin position="1"/>
        <end position="23"/>
    </location>
</feature>
<dbReference type="Pfam" id="PF13458">
    <property type="entry name" value="Peripla_BP_6"/>
    <property type="match status" value="1"/>
</dbReference>
<dbReference type="InterPro" id="IPR028082">
    <property type="entry name" value="Peripla_BP_I"/>
</dbReference>
<reference evidence="6" key="1">
    <citation type="journal article" date="2019" name="Int. J. Syst. Evol. Microbiol.">
        <title>The Global Catalogue of Microorganisms (GCM) 10K type strain sequencing project: providing services to taxonomists for standard genome sequencing and annotation.</title>
        <authorList>
            <consortium name="The Broad Institute Genomics Platform"/>
            <consortium name="The Broad Institute Genome Sequencing Center for Infectious Disease"/>
            <person name="Wu L."/>
            <person name="Ma J."/>
        </authorList>
    </citation>
    <scope>NUCLEOTIDE SEQUENCE [LARGE SCALE GENOMIC DNA]</scope>
    <source>
        <strain evidence="6">CGMCC 4.7330</strain>
    </source>
</reference>
<sequence length="415" mass="42790">MSLFTRTRWAVLPCLAVSAALLATSCSSDDGSASSPADKSVLGQENKATGAPVRIGLITTGPKAPVYTEELEVAKATATYINDYLGGINGRPIELITCEDELQVSLARNCANKFVQSDAVAVVSGEANNADTVASITSPSAMPYLTAAGGQQSLLLPNTYVLINALNSLAGVPAAYAKQQNFKKVAILAVDSPTAIDPLKQLGPFAFGNAGAQVDVVPVPLGTADMTPQIQAALAEQPEMFHLLGDVSFCTAAIKAMRTLNTTQPVMAVTQCVGDADTAAQIPGGYEGVKIIVNTVFDPAQPDTKLFDAVVDGSGAKDPKKAASVFRTLLGLRSALDGMPDELSRQSVNARLGAMPQPAPLTLSAGGTFQCGSKPIPVVANICSDEALLGTLDEDGNPTDVAPIDTSGIFSLPGR</sequence>
<organism evidence="5 6">
    <name type="scientific">Nocardia jiangsuensis</name>
    <dbReference type="NCBI Taxonomy" id="1691563"/>
    <lineage>
        <taxon>Bacteria</taxon>
        <taxon>Bacillati</taxon>
        <taxon>Actinomycetota</taxon>
        <taxon>Actinomycetes</taxon>
        <taxon>Mycobacteriales</taxon>
        <taxon>Nocardiaceae</taxon>
        <taxon>Nocardia</taxon>
    </lineage>
</organism>
<name>A0ABV8DVT0_9NOCA</name>
<dbReference type="SUPFAM" id="SSF53822">
    <property type="entry name" value="Periplasmic binding protein-like I"/>
    <property type="match status" value="1"/>
</dbReference>
<comment type="caution">
    <text evidence="5">The sequence shown here is derived from an EMBL/GenBank/DDBJ whole genome shotgun (WGS) entry which is preliminary data.</text>
</comment>
<proteinExistence type="inferred from homology"/>
<accession>A0ABV8DVT0</accession>
<dbReference type="PANTHER" id="PTHR30483:SF6">
    <property type="entry name" value="PERIPLASMIC BINDING PROTEIN OF ABC TRANSPORTER FOR NATURAL AMINO ACIDS"/>
    <property type="match status" value="1"/>
</dbReference>
<dbReference type="InterPro" id="IPR028081">
    <property type="entry name" value="Leu-bd"/>
</dbReference>
<evidence type="ECO:0000256" key="2">
    <source>
        <dbReference type="ARBA" id="ARBA00022729"/>
    </source>
</evidence>
<feature type="domain" description="Leucine-binding protein" evidence="4">
    <location>
        <begin position="52"/>
        <end position="356"/>
    </location>
</feature>
<evidence type="ECO:0000313" key="5">
    <source>
        <dbReference type="EMBL" id="MFC3964126.1"/>
    </source>
</evidence>
<feature type="chain" id="PRO_5046870775" evidence="3">
    <location>
        <begin position="24"/>
        <end position="415"/>
    </location>
</feature>
<evidence type="ECO:0000259" key="4">
    <source>
        <dbReference type="Pfam" id="PF13458"/>
    </source>
</evidence>
<dbReference type="PANTHER" id="PTHR30483">
    <property type="entry name" value="LEUCINE-SPECIFIC-BINDING PROTEIN"/>
    <property type="match status" value="1"/>
</dbReference>
<dbReference type="Gene3D" id="3.40.50.2300">
    <property type="match status" value="2"/>
</dbReference>
<dbReference type="InterPro" id="IPR051010">
    <property type="entry name" value="BCAA_transport"/>
</dbReference>
<dbReference type="EMBL" id="JBHSAX010000016">
    <property type="protein sequence ID" value="MFC3964126.1"/>
    <property type="molecule type" value="Genomic_DNA"/>
</dbReference>
<protein>
    <submittedName>
        <fullName evidence="5">ABC transporter substrate-binding protein</fullName>
    </submittedName>
</protein>
<dbReference type="PROSITE" id="PS51257">
    <property type="entry name" value="PROKAR_LIPOPROTEIN"/>
    <property type="match status" value="1"/>
</dbReference>
<evidence type="ECO:0000256" key="1">
    <source>
        <dbReference type="ARBA" id="ARBA00010062"/>
    </source>
</evidence>
<keyword evidence="2 3" id="KW-0732">Signal</keyword>
<dbReference type="Proteomes" id="UP001595696">
    <property type="component" value="Unassembled WGS sequence"/>
</dbReference>